<organism evidence="1">
    <name type="scientific">freshwater metagenome</name>
    <dbReference type="NCBI Taxonomy" id="449393"/>
    <lineage>
        <taxon>unclassified sequences</taxon>
        <taxon>metagenomes</taxon>
        <taxon>ecological metagenomes</taxon>
    </lineage>
</organism>
<evidence type="ECO:0000313" key="1">
    <source>
        <dbReference type="EMBL" id="CAB4676150.1"/>
    </source>
</evidence>
<name>A0A6J6MPB4_9ZZZZ</name>
<proteinExistence type="predicted"/>
<reference evidence="1" key="1">
    <citation type="submission" date="2020-05" db="EMBL/GenBank/DDBJ databases">
        <authorList>
            <person name="Chiriac C."/>
            <person name="Salcher M."/>
            <person name="Ghai R."/>
            <person name="Kavagutti S V."/>
        </authorList>
    </citation>
    <scope>NUCLEOTIDE SEQUENCE</scope>
</reference>
<dbReference type="AlphaFoldDB" id="A0A6J6MPB4"/>
<accession>A0A6J6MPB4</accession>
<protein>
    <submittedName>
        <fullName evidence="1">Unannotated protein</fullName>
    </submittedName>
</protein>
<gene>
    <name evidence="1" type="ORF">UFOPK2282_01369</name>
</gene>
<dbReference type="EMBL" id="CAEZWR010000205">
    <property type="protein sequence ID" value="CAB4676150.1"/>
    <property type="molecule type" value="Genomic_DNA"/>
</dbReference>
<sequence>MNSDYRSVFDLDQLDEPSGTKDLALAVSTQVVVICCDGVAMLCTSLSLGYTNASYLWLAVGDLWNVHVSDDYWSKASEFFGNKNAVLETTMCKLKARGDVSNCEDAVDVGAQALVNEHPTALHGNTLFFKAHTCCIWSATDSNKKQIRIKGFSIFKRDVHAGIILSSRGKASAY</sequence>